<feature type="domain" description="SLH" evidence="2">
    <location>
        <begin position="1823"/>
        <end position="1881"/>
    </location>
</feature>
<dbReference type="InterPro" id="IPR029052">
    <property type="entry name" value="Metallo-depent_PP-like"/>
</dbReference>
<dbReference type="InterPro" id="IPR045383">
    <property type="entry name" value="DUF6528"/>
</dbReference>
<dbReference type="Pfam" id="PF00395">
    <property type="entry name" value="SLH"/>
    <property type="match status" value="3"/>
</dbReference>
<comment type="caution">
    <text evidence="3">The sequence shown here is derived from an EMBL/GenBank/DDBJ whole genome shotgun (WGS) entry which is preliminary data.</text>
</comment>
<accession>A0ABS3WDH0</accession>
<dbReference type="SUPFAM" id="SSF50998">
    <property type="entry name" value="Quinoprotein alcohol dehydrogenase-like"/>
    <property type="match status" value="1"/>
</dbReference>
<sequence>MDQINRGLEGATKRERTMQKMNKEKWVKPLLSIIMLFSLIVTVIPPVTTASAESAEEAISLAGNGTPQDPFQIGNEEELLFAVAKMNANDATYSSSKAYALVNEITLTQNFPMINVFSGMFDGQGHKIVGLNIAVPSGVTGNAGFIKQAKGSALIKDLILENASLTRSFSSLVRTQDGILVGYLSEQSMVSGVQVTGSIAVTVNGAAGDNDHVVGGIVGSAYTGTANGTVIEDSFFNGSVKLDGDVAFKVAQVGGIVGFTTNTVVRRNIAMGDIYNQVTPTANATYFNAALVAGLLSANSTLQNNVAYEGTIHYKWDVLTGSAANKDIGSLYGNTLTTVIGGNNLANEDIQMQRDEGADQNPSRITTKPNAGNVIHASITPKTLAELTQQSAYEATGWDFNTRWKMDAENGYPVLTFEEDPSGYQLFGDGSAADPFQIENEQDLLFAVQKMNDNDIIYRNSKSYVLTDDIALSQTFPMIDTFSGVFDGRGHKLTGLKIVAGDTGGNVGFIRTSSGNALIKDLIIEDASVTRVLTSAVRSQDGILVGYLSQTSRISGVQITGSIAVTVNGAAGDHDHAVGGIVGSAYTTTANGTVIEDSFFNGTVKLDGDAAFKVAQAGGIAGNTTNTVLRRNIAMGDIYNRVTPAANATYFNAALVAGFLSANSTLQNNVAYEGTIHYEWDVLTGSAADKDLGSLYGNTLTTVLGGNNLASEDIMMQREEGADQNPSRITTKPNAGNVIHASITPKTHAELAQQSNYEAINWDFDTRWKMDAEKGYPVLRFTSDGQEHEKPLYTIATFSDMHLDYGLQDKDDTIREQTRKAMAKIKAEENPDVVLVSGDTISTHGAPVWDTETVNKATSQITQAFEDTSKDGKVLYVNGNHDYEVGLTQYNSGAYIDKAMREGVGAYKDVLYEDADRQSNLLAYHYEIDGIHFIGMSTPYNGDGAINEYLYKPEAVEWVETILAGIGQEQPVILLGHYGFLDSRGLTPDYGISDSNGMNTKLKNVLLKYPNLLYVYGHDHGGPTAFIERDTYERVTPYNADGSIEATRNARSSGFVSEFGGSLSYYNNRFNPGWLSALQPQVVQSLMIYVYADHYELQMKNYGEQTGAVETPRSYKIPFKFFMTSPEYAIDRVRGTITNIAHKTTVGDFIKGMDNAGEIKVYDLEGTEITDASRFIRSDMTVKRIVNGTEGDSLRVMVNKAAANADGPKPLDIVPSSADTEMVAGVDQKDNKIVVYKQNRPDWNDGDAVVWSWSPTAKLGFRNIDKYTNASDAKLRYSDFYGGYVAITTASGGFVGIIDYETKESLFSRNTIVENNPHSIELLPDGNIAVASSTGNTLTVYAASQGDSSGYYSQVTLPGAHGVTWDPKRNVLWAIGDYQVVGYAVTGTVERPVLTPREDLAYDLPPAQGDTGAWGHDLYPVYGNDDLYWVVTGDNVFQFDAAAGTVTTEFEGYDDLYSRNIKSIGNQPFSGTVIRAVPNELLNPNWNTEKVDIFQPDGQGGYTQEQRIQNRETFYKARVWYYAYQSAEPDGPVVTPPVVTPPVVTRPDVDLTKDSVVKSAVFAELAKDKNATMTFAGNGYKWNVNGSDITNPNGDADLGVNVRNQAPIGKISTPVQVHAKKIVLGLSLNQNGALPGKMTLELPTGNEQAGKKLFFYAVNSADQAPAFVAELTADENGTVAIPFTSSTSAEYLLMTQKILDFKDADAHWAKADIYYLVGKDMISGVNDSQFLPNNAITRGEFVKLIAGAAGADVSAFTKSSFADVKPADWYSPYVEWAKRNNIVLGVQPDAFAPNEKITREQMAVILVRLSDLLGYTLEGSAQPIHFADEANISAYAREAVKKAQQAGIISGMPNHQFAPAKSATRGEAAKMLATLLKAMEK</sequence>
<dbReference type="PANTHER" id="PTHR43308">
    <property type="entry name" value="OUTER MEMBRANE PROTEIN ALPHA-RELATED"/>
    <property type="match status" value="1"/>
</dbReference>
<dbReference type="InterPro" id="IPR011050">
    <property type="entry name" value="Pectin_lyase_fold/virulence"/>
</dbReference>
<dbReference type="SUPFAM" id="SSF51126">
    <property type="entry name" value="Pectin lyase-like"/>
    <property type="match status" value="1"/>
</dbReference>
<feature type="domain" description="SLH" evidence="2">
    <location>
        <begin position="1757"/>
        <end position="1820"/>
    </location>
</feature>
<reference evidence="3 4" key="1">
    <citation type="submission" date="2021-03" db="EMBL/GenBank/DDBJ databases">
        <title>Paenibacillus artemisicola MWE-103 whole genome sequence.</title>
        <authorList>
            <person name="Ham Y.J."/>
        </authorList>
    </citation>
    <scope>NUCLEOTIDE SEQUENCE [LARGE SCALE GENOMIC DNA]</scope>
    <source>
        <strain evidence="3 4">MWE-103</strain>
    </source>
</reference>
<dbReference type="InterPro" id="IPR004843">
    <property type="entry name" value="Calcineurin-like_PHP"/>
</dbReference>
<dbReference type="InterPro" id="IPR001119">
    <property type="entry name" value="SLH_dom"/>
</dbReference>
<dbReference type="SUPFAM" id="SSF56300">
    <property type="entry name" value="Metallo-dependent phosphatases"/>
    <property type="match status" value="1"/>
</dbReference>
<dbReference type="Proteomes" id="UP000670947">
    <property type="component" value="Unassembled WGS sequence"/>
</dbReference>
<dbReference type="InterPro" id="IPR051465">
    <property type="entry name" value="Cell_Envelope_Struct_Comp"/>
</dbReference>
<name>A0ABS3WDH0_9BACL</name>
<evidence type="ECO:0000256" key="1">
    <source>
        <dbReference type="SAM" id="Phobius"/>
    </source>
</evidence>
<dbReference type="InterPro" id="IPR011047">
    <property type="entry name" value="Quinoprotein_ADH-like_sf"/>
</dbReference>
<dbReference type="Gene3D" id="3.60.21.10">
    <property type="match status" value="1"/>
</dbReference>
<dbReference type="RefSeq" id="WP_208849141.1">
    <property type="nucleotide sequence ID" value="NZ_JAGGDJ010000017.1"/>
</dbReference>
<keyword evidence="1" id="KW-0812">Transmembrane</keyword>
<feature type="transmembrane region" description="Helical" evidence="1">
    <location>
        <begin position="26"/>
        <end position="44"/>
    </location>
</feature>
<keyword evidence="1" id="KW-1133">Transmembrane helix</keyword>
<dbReference type="PROSITE" id="PS51272">
    <property type="entry name" value="SLH"/>
    <property type="match status" value="3"/>
</dbReference>
<dbReference type="PANTHER" id="PTHR43308:SF5">
    <property type="entry name" value="S-LAYER PROTEIN _ PEPTIDOGLYCAN ENDO-BETA-N-ACETYLGLUCOSAMINIDASE"/>
    <property type="match status" value="1"/>
</dbReference>
<dbReference type="Pfam" id="PF00149">
    <property type="entry name" value="Metallophos"/>
    <property type="match status" value="1"/>
</dbReference>
<gene>
    <name evidence="3" type="ORF">I8J29_19275</name>
</gene>
<dbReference type="Pfam" id="PF20138">
    <property type="entry name" value="DUF6528"/>
    <property type="match status" value="1"/>
</dbReference>
<evidence type="ECO:0000259" key="2">
    <source>
        <dbReference type="PROSITE" id="PS51272"/>
    </source>
</evidence>
<keyword evidence="4" id="KW-1185">Reference proteome</keyword>
<proteinExistence type="predicted"/>
<dbReference type="Gene3D" id="2.160.20.110">
    <property type="match status" value="2"/>
</dbReference>
<evidence type="ECO:0000313" key="4">
    <source>
        <dbReference type="Proteomes" id="UP000670947"/>
    </source>
</evidence>
<organism evidence="3 4">
    <name type="scientific">Paenibacillus artemisiicola</name>
    <dbReference type="NCBI Taxonomy" id="1172618"/>
    <lineage>
        <taxon>Bacteria</taxon>
        <taxon>Bacillati</taxon>
        <taxon>Bacillota</taxon>
        <taxon>Bacilli</taxon>
        <taxon>Bacillales</taxon>
        <taxon>Paenibacillaceae</taxon>
        <taxon>Paenibacillus</taxon>
    </lineage>
</organism>
<feature type="domain" description="SLH" evidence="2">
    <location>
        <begin position="1696"/>
        <end position="1756"/>
    </location>
</feature>
<protein>
    <submittedName>
        <fullName evidence="3">S-layer homology domain-containing protein</fullName>
    </submittedName>
</protein>
<keyword evidence="1" id="KW-0472">Membrane</keyword>
<evidence type="ECO:0000313" key="3">
    <source>
        <dbReference type="EMBL" id="MBO7746357.1"/>
    </source>
</evidence>
<dbReference type="EMBL" id="JAGGDJ010000017">
    <property type="protein sequence ID" value="MBO7746357.1"/>
    <property type="molecule type" value="Genomic_DNA"/>
</dbReference>